<keyword evidence="3" id="KW-1185">Reference proteome</keyword>
<dbReference type="Gene3D" id="3.40.50.1820">
    <property type="entry name" value="alpha/beta hydrolase"/>
    <property type="match status" value="1"/>
</dbReference>
<sequence>MRDTGVGNTVSEELMNRYHVRKTDDLMVPTRDGQTHVYIHYPESDQTRHPLFINIHGGGFIKSHREQDTVFAKNICSRAACVVIDIDYTPVPDQKYPYALHQCYDVVKWAVRNRESLQIDPAYLSLCGHSAGGNLAAAVSILNNVRHDFNIALQILDYPCLDLYTPPQFKRNAYKNPHKIPPEFAKIYKSVYADDEYRLDPTASSHIAQLYTDAYVDDEYRLDPTASPLFAPSEMLTGLPETLIFTCGDDIWGAETEKYAYRLLEAGVPVTARRFLDSSHGFLVRRKDQFEEAENMIFDAIGRVFAKQSKID</sequence>
<gene>
    <name evidence="2" type="ORF">J5W02_10285</name>
</gene>
<dbReference type="PANTHER" id="PTHR23025">
    <property type="entry name" value="TRIACYLGLYCEROL LIPASE"/>
    <property type="match status" value="1"/>
</dbReference>
<dbReference type="GO" id="GO:0016787">
    <property type="term" value="F:hydrolase activity"/>
    <property type="evidence" value="ECO:0007669"/>
    <property type="project" value="UniProtKB-KW"/>
</dbReference>
<proteinExistence type="predicted"/>
<comment type="caution">
    <text evidence="2">The sequence shown here is derived from an EMBL/GenBank/DDBJ whole genome shotgun (WGS) entry which is preliminary data.</text>
</comment>
<dbReference type="Pfam" id="PF07859">
    <property type="entry name" value="Abhydrolase_3"/>
    <property type="match status" value="2"/>
</dbReference>
<dbReference type="InterPro" id="IPR029058">
    <property type="entry name" value="AB_hydrolase_fold"/>
</dbReference>
<dbReference type="InterPro" id="IPR013094">
    <property type="entry name" value="AB_hydrolase_3"/>
</dbReference>
<evidence type="ECO:0000313" key="2">
    <source>
        <dbReference type="EMBL" id="MBW7573199.1"/>
    </source>
</evidence>
<name>A0ABS7DPF9_9FIRM</name>
<feature type="domain" description="Alpha/beta hydrolase fold-3" evidence="1">
    <location>
        <begin position="209"/>
        <end position="283"/>
    </location>
</feature>
<dbReference type="SUPFAM" id="SSF53474">
    <property type="entry name" value="alpha/beta-Hydrolases"/>
    <property type="match status" value="1"/>
</dbReference>
<dbReference type="RefSeq" id="WP_219965589.1">
    <property type="nucleotide sequence ID" value="NZ_JAGFNZ010000003.1"/>
</dbReference>
<feature type="domain" description="Alpha/beta hydrolase fold-3" evidence="1">
    <location>
        <begin position="53"/>
        <end position="205"/>
    </location>
</feature>
<dbReference type="Proteomes" id="UP000719942">
    <property type="component" value="Unassembled WGS sequence"/>
</dbReference>
<protein>
    <submittedName>
        <fullName evidence="2">Alpha/beta hydrolase</fullName>
    </submittedName>
</protein>
<dbReference type="PANTHER" id="PTHR23025:SF4">
    <property type="entry name" value="ALPHA_BETA HYDROLASE FOLD-3 DOMAIN-CONTAINING PROTEIN"/>
    <property type="match status" value="1"/>
</dbReference>
<accession>A0ABS7DPF9</accession>
<dbReference type="EMBL" id="JAGFNZ010000003">
    <property type="protein sequence ID" value="MBW7573199.1"/>
    <property type="molecule type" value="Genomic_DNA"/>
</dbReference>
<evidence type="ECO:0000313" key="3">
    <source>
        <dbReference type="Proteomes" id="UP000719942"/>
    </source>
</evidence>
<keyword evidence="2" id="KW-0378">Hydrolase</keyword>
<reference evidence="2 3" key="1">
    <citation type="submission" date="2021-03" db="EMBL/GenBank/DDBJ databases">
        <title>Caproiciproducens sp. nov. isolated from feces of cow.</title>
        <authorList>
            <person name="Choi J.-Y."/>
        </authorList>
    </citation>
    <scope>NUCLEOTIDE SEQUENCE [LARGE SCALE GENOMIC DNA]</scope>
    <source>
        <strain evidence="2 3">AGMB10547</strain>
    </source>
</reference>
<evidence type="ECO:0000259" key="1">
    <source>
        <dbReference type="Pfam" id="PF07859"/>
    </source>
</evidence>
<organism evidence="2 3">
    <name type="scientific">Caproiciproducens faecalis</name>
    <dbReference type="NCBI Taxonomy" id="2820301"/>
    <lineage>
        <taxon>Bacteria</taxon>
        <taxon>Bacillati</taxon>
        <taxon>Bacillota</taxon>
        <taxon>Clostridia</taxon>
        <taxon>Eubacteriales</taxon>
        <taxon>Acutalibacteraceae</taxon>
        <taxon>Caproiciproducens</taxon>
    </lineage>
</organism>